<dbReference type="InParanoid" id="A0A1E7FFH2"/>
<dbReference type="GO" id="GO:0015074">
    <property type="term" value="P:DNA integration"/>
    <property type="evidence" value="ECO:0007669"/>
    <property type="project" value="InterPro"/>
</dbReference>
<dbReference type="SUPFAM" id="SSF56349">
    <property type="entry name" value="DNA breaking-rejoining enzymes"/>
    <property type="match status" value="1"/>
</dbReference>
<evidence type="ECO:0008006" key="4">
    <source>
        <dbReference type="Google" id="ProtNLM"/>
    </source>
</evidence>
<gene>
    <name evidence="2" type="ORF">FRACYDRAFT_162015</name>
</gene>
<keyword evidence="1" id="KW-0233">DNA recombination</keyword>
<accession>A0A1E7FFH2</accession>
<proteinExistence type="predicted"/>
<dbReference type="AlphaFoldDB" id="A0A1E7FFH2"/>
<reference evidence="2 3" key="1">
    <citation type="submission" date="2016-09" db="EMBL/GenBank/DDBJ databases">
        <title>Extensive genetic diversity and differential bi-allelic expression allows diatom success in the polar Southern Ocean.</title>
        <authorList>
            <consortium name="DOE Joint Genome Institute"/>
            <person name="Mock T."/>
            <person name="Otillar R.P."/>
            <person name="Strauss J."/>
            <person name="Dupont C."/>
            <person name="Frickenhaus S."/>
            <person name="Maumus F."/>
            <person name="Mcmullan M."/>
            <person name="Sanges R."/>
            <person name="Schmutz J."/>
            <person name="Toseland A."/>
            <person name="Valas R."/>
            <person name="Veluchamy A."/>
            <person name="Ward B.J."/>
            <person name="Allen A."/>
            <person name="Barry K."/>
            <person name="Falciatore A."/>
            <person name="Ferrante M."/>
            <person name="Fortunato A.E."/>
            <person name="Gloeckner G."/>
            <person name="Gruber A."/>
            <person name="Hipkin R."/>
            <person name="Janech M."/>
            <person name="Kroth P."/>
            <person name="Leese F."/>
            <person name="Lindquist E."/>
            <person name="Lyon B.R."/>
            <person name="Martin J."/>
            <person name="Mayer C."/>
            <person name="Parker M."/>
            <person name="Quesneville H."/>
            <person name="Raymond J."/>
            <person name="Uhlig C."/>
            <person name="Valentin K.U."/>
            <person name="Worden A.Z."/>
            <person name="Armbrust E.V."/>
            <person name="Bowler C."/>
            <person name="Green B."/>
            <person name="Moulton V."/>
            <person name="Van Oosterhout C."/>
            <person name="Grigoriev I."/>
        </authorList>
    </citation>
    <scope>NUCLEOTIDE SEQUENCE [LARGE SCALE GENOMIC DNA]</scope>
    <source>
        <strain evidence="2 3">CCMP1102</strain>
    </source>
</reference>
<dbReference type="Gene3D" id="1.10.443.10">
    <property type="entry name" value="Intergrase catalytic core"/>
    <property type="match status" value="1"/>
</dbReference>
<evidence type="ECO:0000313" key="3">
    <source>
        <dbReference type="Proteomes" id="UP000095751"/>
    </source>
</evidence>
<feature type="non-terminal residue" evidence="2">
    <location>
        <position position="1"/>
    </location>
</feature>
<dbReference type="KEGG" id="fcy:FRACYDRAFT_162015"/>
<organism evidence="2 3">
    <name type="scientific">Fragilariopsis cylindrus CCMP1102</name>
    <dbReference type="NCBI Taxonomy" id="635003"/>
    <lineage>
        <taxon>Eukaryota</taxon>
        <taxon>Sar</taxon>
        <taxon>Stramenopiles</taxon>
        <taxon>Ochrophyta</taxon>
        <taxon>Bacillariophyta</taxon>
        <taxon>Bacillariophyceae</taxon>
        <taxon>Bacillariophycidae</taxon>
        <taxon>Bacillariales</taxon>
        <taxon>Bacillariaceae</taxon>
        <taxon>Fragilariopsis</taxon>
    </lineage>
</organism>
<protein>
    <recommendedName>
        <fullName evidence="4">Tyr recombinase domain-containing protein</fullName>
    </recommendedName>
</protein>
<name>A0A1E7FFH2_9STRA</name>
<dbReference type="InterPro" id="IPR011010">
    <property type="entry name" value="DNA_brk_join_enz"/>
</dbReference>
<sequence>ITEAYQRYLILAIFSSIPDRQRTIRELEVGRTLIKDTETDCWVVKHGPNDYKTGKHYGERPAMQLAEELTPAIDDFIANWRPALYPSTNSLFVQSRTGKPMTGNSIFKRVVRCCFKYTGKSVNPHLLRDIIVTHVRETEASEKELEALALYMGHSIQMQRSSYDRRTLSTKIAPAIKLMKSVNNMENS</sequence>
<dbReference type="GO" id="GO:0003677">
    <property type="term" value="F:DNA binding"/>
    <property type="evidence" value="ECO:0007669"/>
    <property type="project" value="InterPro"/>
</dbReference>
<dbReference type="InterPro" id="IPR013762">
    <property type="entry name" value="Integrase-like_cat_sf"/>
</dbReference>
<dbReference type="GO" id="GO:0006310">
    <property type="term" value="P:DNA recombination"/>
    <property type="evidence" value="ECO:0007669"/>
    <property type="project" value="UniProtKB-KW"/>
</dbReference>
<evidence type="ECO:0000313" key="2">
    <source>
        <dbReference type="EMBL" id="OEU16876.1"/>
    </source>
</evidence>
<evidence type="ECO:0000256" key="1">
    <source>
        <dbReference type="ARBA" id="ARBA00023172"/>
    </source>
</evidence>
<dbReference type="EMBL" id="KV784358">
    <property type="protein sequence ID" value="OEU16876.1"/>
    <property type="molecule type" value="Genomic_DNA"/>
</dbReference>
<dbReference type="OrthoDB" id="71417at2759"/>
<keyword evidence="3" id="KW-1185">Reference proteome</keyword>
<feature type="non-terminal residue" evidence="2">
    <location>
        <position position="188"/>
    </location>
</feature>
<dbReference type="Proteomes" id="UP000095751">
    <property type="component" value="Unassembled WGS sequence"/>
</dbReference>